<dbReference type="Proteomes" id="UP000814033">
    <property type="component" value="Unassembled WGS sequence"/>
</dbReference>
<organism evidence="1 2">
    <name type="scientific">Auriscalpium vulgare</name>
    <dbReference type="NCBI Taxonomy" id="40419"/>
    <lineage>
        <taxon>Eukaryota</taxon>
        <taxon>Fungi</taxon>
        <taxon>Dikarya</taxon>
        <taxon>Basidiomycota</taxon>
        <taxon>Agaricomycotina</taxon>
        <taxon>Agaricomycetes</taxon>
        <taxon>Russulales</taxon>
        <taxon>Auriscalpiaceae</taxon>
        <taxon>Auriscalpium</taxon>
    </lineage>
</organism>
<proteinExistence type="predicted"/>
<protein>
    <submittedName>
        <fullName evidence="1">Uncharacterized protein</fullName>
    </submittedName>
</protein>
<dbReference type="EMBL" id="MU275878">
    <property type="protein sequence ID" value="KAI0049043.1"/>
    <property type="molecule type" value="Genomic_DNA"/>
</dbReference>
<name>A0ACB8RZQ4_9AGAM</name>
<reference evidence="1" key="1">
    <citation type="submission" date="2021-02" db="EMBL/GenBank/DDBJ databases">
        <authorList>
            <consortium name="DOE Joint Genome Institute"/>
            <person name="Ahrendt S."/>
            <person name="Looney B.P."/>
            <person name="Miyauchi S."/>
            <person name="Morin E."/>
            <person name="Drula E."/>
            <person name="Courty P.E."/>
            <person name="Chicoki N."/>
            <person name="Fauchery L."/>
            <person name="Kohler A."/>
            <person name="Kuo A."/>
            <person name="Labutti K."/>
            <person name="Pangilinan J."/>
            <person name="Lipzen A."/>
            <person name="Riley R."/>
            <person name="Andreopoulos W."/>
            <person name="He G."/>
            <person name="Johnson J."/>
            <person name="Barry K.W."/>
            <person name="Grigoriev I.V."/>
            <person name="Nagy L."/>
            <person name="Hibbett D."/>
            <person name="Henrissat B."/>
            <person name="Matheny P.B."/>
            <person name="Labbe J."/>
            <person name="Martin F."/>
        </authorList>
    </citation>
    <scope>NUCLEOTIDE SEQUENCE</scope>
    <source>
        <strain evidence="1">FP105234-sp</strain>
    </source>
</reference>
<evidence type="ECO:0000313" key="1">
    <source>
        <dbReference type="EMBL" id="KAI0049043.1"/>
    </source>
</evidence>
<accession>A0ACB8RZQ4</accession>
<reference evidence="1" key="2">
    <citation type="journal article" date="2022" name="New Phytol.">
        <title>Evolutionary transition to the ectomycorrhizal habit in the genomes of a hyperdiverse lineage of mushroom-forming fungi.</title>
        <authorList>
            <person name="Looney B."/>
            <person name="Miyauchi S."/>
            <person name="Morin E."/>
            <person name="Drula E."/>
            <person name="Courty P.E."/>
            <person name="Kohler A."/>
            <person name="Kuo A."/>
            <person name="LaButti K."/>
            <person name="Pangilinan J."/>
            <person name="Lipzen A."/>
            <person name="Riley R."/>
            <person name="Andreopoulos W."/>
            <person name="He G."/>
            <person name="Johnson J."/>
            <person name="Nolan M."/>
            <person name="Tritt A."/>
            <person name="Barry K.W."/>
            <person name="Grigoriev I.V."/>
            <person name="Nagy L.G."/>
            <person name="Hibbett D."/>
            <person name="Henrissat B."/>
            <person name="Matheny P.B."/>
            <person name="Labbe J."/>
            <person name="Martin F.M."/>
        </authorList>
    </citation>
    <scope>NUCLEOTIDE SEQUENCE</scope>
    <source>
        <strain evidence="1">FP105234-sp</strain>
    </source>
</reference>
<sequence>MRTPPSTHRRPRHTPLATCLERGRRAGLRSARLTASACDNFSRRLRQMPLPAFLRDGRRAAIPIGGASLDATGYVLVGRLLWRAAPRPLAPGGHCAEFMPRCCASCRCFVRCFARAHVHPRVASCSVARCAPPGCVWLDAAGQARVPECLQRTAGLSGP</sequence>
<gene>
    <name evidence="1" type="ORF">FA95DRAFT_961445</name>
</gene>
<evidence type="ECO:0000313" key="2">
    <source>
        <dbReference type="Proteomes" id="UP000814033"/>
    </source>
</evidence>
<comment type="caution">
    <text evidence="1">The sequence shown here is derived from an EMBL/GenBank/DDBJ whole genome shotgun (WGS) entry which is preliminary data.</text>
</comment>
<keyword evidence="2" id="KW-1185">Reference proteome</keyword>